<evidence type="ECO:0000256" key="4">
    <source>
        <dbReference type="ARBA" id="ARBA00023136"/>
    </source>
</evidence>
<feature type="transmembrane region" description="Helical" evidence="6">
    <location>
        <begin position="279"/>
        <end position="294"/>
    </location>
</feature>
<accession>A0A3Q9ULT3</accession>
<feature type="compositionally biased region" description="Low complexity" evidence="5">
    <location>
        <begin position="479"/>
        <end position="504"/>
    </location>
</feature>
<feature type="domain" description="O-antigen ligase-related" evidence="7">
    <location>
        <begin position="263"/>
        <end position="412"/>
    </location>
</feature>
<evidence type="ECO:0000256" key="5">
    <source>
        <dbReference type="SAM" id="MobiDB-lite"/>
    </source>
</evidence>
<name>A0A3Q9ULT3_9ACTN</name>
<feature type="transmembrane region" description="Helical" evidence="6">
    <location>
        <begin position="258"/>
        <end position="273"/>
    </location>
</feature>
<evidence type="ECO:0000256" key="1">
    <source>
        <dbReference type="ARBA" id="ARBA00004141"/>
    </source>
</evidence>
<feature type="transmembrane region" description="Helical" evidence="6">
    <location>
        <begin position="306"/>
        <end position="324"/>
    </location>
</feature>
<feature type="transmembrane region" description="Helical" evidence="6">
    <location>
        <begin position="20"/>
        <end position="40"/>
    </location>
</feature>
<dbReference type="InterPro" id="IPR007016">
    <property type="entry name" value="O-antigen_ligase-rel_domated"/>
</dbReference>
<reference evidence="9" key="1">
    <citation type="submission" date="2017-12" db="EMBL/GenBank/DDBJ databases">
        <title>Whole genome sequencing of Acidipropionibacterium jensenii strains JS279 and JS280.</title>
        <authorList>
            <person name="Deptula P."/>
            <person name="Laine P."/>
            <person name="Smolander O.-P."/>
            <person name="Paulin L."/>
            <person name="Auvinen P."/>
            <person name="Varmanen P."/>
        </authorList>
    </citation>
    <scope>NUCLEOTIDE SEQUENCE [LARGE SCALE GENOMIC DNA]</scope>
    <source>
        <strain evidence="9">JS280</strain>
    </source>
</reference>
<dbReference type="AlphaFoldDB" id="A0A3Q9ULT3"/>
<keyword evidence="4 6" id="KW-0472">Membrane</keyword>
<evidence type="ECO:0000259" key="7">
    <source>
        <dbReference type="Pfam" id="PF04932"/>
    </source>
</evidence>
<keyword evidence="3 6" id="KW-1133">Transmembrane helix</keyword>
<dbReference type="Proteomes" id="UP000285875">
    <property type="component" value="Chromosome"/>
</dbReference>
<evidence type="ECO:0000256" key="6">
    <source>
        <dbReference type="SAM" id="Phobius"/>
    </source>
</evidence>
<feature type="transmembrane region" description="Helical" evidence="6">
    <location>
        <begin position="404"/>
        <end position="424"/>
    </location>
</feature>
<keyword evidence="2 6" id="KW-0812">Transmembrane</keyword>
<dbReference type="PANTHER" id="PTHR37422:SF13">
    <property type="entry name" value="LIPOPOLYSACCHARIDE BIOSYNTHESIS PROTEIN PA4999-RELATED"/>
    <property type="match status" value="1"/>
</dbReference>
<feature type="region of interest" description="Disordered" evidence="5">
    <location>
        <begin position="477"/>
        <end position="504"/>
    </location>
</feature>
<feature type="transmembrane region" description="Helical" evidence="6">
    <location>
        <begin position="52"/>
        <end position="74"/>
    </location>
</feature>
<evidence type="ECO:0000256" key="3">
    <source>
        <dbReference type="ARBA" id="ARBA00022989"/>
    </source>
</evidence>
<feature type="transmembrane region" description="Helical" evidence="6">
    <location>
        <begin position="164"/>
        <end position="189"/>
    </location>
</feature>
<evidence type="ECO:0000256" key="2">
    <source>
        <dbReference type="ARBA" id="ARBA00022692"/>
    </source>
</evidence>
<sequence>MDAVRPGAARLAADVLAHPVSWLAELVLAVLLVTCTFVTTERGMADDRRYPIMLGLLAGSLVVCLLLWPVKWLLDRAGRSRSALGGRGGRAGESDRSGQSDPVGVPDQAGQAGLPDRPAVRAAVIVAGPFLTMLVWAACTIPMHSHYVLAGRTASAMVRVTVPVPALVVPLLESVLVLATAVMLVLLIGRDRLADALWRACLVLAVVTPADLIREYLTEPPVGWRLATRFGGAAIYHTALILGIGIAADGIRRGKHRVLSWLMVASFVFALVASGSRAGFIDLGLLCVALLIWGRPARIGTRRRHLLKGVIGFLVAGAAVLWMGQLRGVGLVDHGRTQTWRVAWENISGSVGSALFGKGYGVMWPWFATESGQVPGASHALRVTGFGVSLPHAHNTVVQIAAELGLLGVVLALASLVAVVVFCLRGIGGLHGATCLAVLATFPGLVLDTYLVKNFPTSLMWWVVAISVAVLMSRRTNPSADSSSHVVASRSSSSSSSRSGKTAT</sequence>
<feature type="transmembrane region" description="Helical" evidence="6">
    <location>
        <begin position="122"/>
        <end position="144"/>
    </location>
</feature>
<feature type="region of interest" description="Disordered" evidence="5">
    <location>
        <begin position="81"/>
        <end position="114"/>
    </location>
</feature>
<dbReference type="InterPro" id="IPR051533">
    <property type="entry name" value="WaaL-like"/>
</dbReference>
<dbReference type="Pfam" id="PF04932">
    <property type="entry name" value="Wzy_C"/>
    <property type="match status" value="1"/>
</dbReference>
<comment type="subcellular location">
    <subcellularLocation>
        <location evidence="1">Membrane</location>
        <topology evidence="1">Multi-pass membrane protein</topology>
    </subcellularLocation>
</comment>
<feature type="transmembrane region" description="Helical" evidence="6">
    <location>
        <begin position="196"/>
        <end position="213"/>
    </location>
</feature>
<evidence type="ECO:0000313" key="9">
    <source>
        <dbReference type="Proteomes" id="UP000285875"/>
    </source>
</evidence>
<feature type="transmembrane region" description="Helical" evidence="6">
    <location>
        <begin position="431"/>
        <end position="452"/>
    </location>
</feature>
<dbReference type="RefSeq" id="WP_097799535.1">
    <property type="nucleotide sequence ID" value="NZ_CP025570.1"/>
</dbReference>
<organism evidence="8 9">
    <name type="scientific">Acidipropionibacterium jensenii</name>
    <dbReference type="NCBI Taxonomy" id="1749"/>
    <lineage>
        <taxon>Bacteria</taxon>
        <taxon>Bacillati</taxon>
        <taxon>Actinomycetota</taxon>
        <taxon>Actinomycetes</taxon>
        <taxon>Propionibacteriales</taxon>
        <taxon>Propionibacteriaceae</taxon>
        <taxon>Acidipropionibacterium</taxon>
    </lineage>
</organism>
<evidence type="ECO:0000313" key="8">
    <source>
        <dbReference type="EMBL" id="AZZ40342.1"/>
    </source>
</evidence>
<feature type="transmembrane region" description="Helical" evidence="6">
    <location>
        <begin position="458"/>
        <end position="474"/>
    </location>
</feature>
<dbReference type="GO" id="GO:0016020">
    <property type="term" value="C:membrane"/>
    <property type="evidence" value="ECO:0007669"/>
    <property type="project" value="UniProtKB-SubCell"/>
</dbReference>
<dbReference type="KEGG" id="aji:C0Z10_11950"/>
<protein>
    <recommendedName>
        <fullName evidence="7">O-antigen ligase-related domain-containing protein</fullName>
    </recommendedName>
</protein>
<dbReference type="PANTHER" id="PTHR37422">
    <property type="entry name" value="TEICHURONIC ACID BIOSYNTHESIS PROTEIN TUAE"/>
    <property type="match status" value="1"/>
</dbReference>
<feature type="transmembrane region" description="Helical" evidence="6">
    <location>
        <begin position="233"/>
        <end position="251"/>
    </location>
</feature>
<dbReference type="EMBL" id="CP025570">
    <property type="protein sequence ID" value="AZZ40342.1"/>
    <property type="molecule type" value="Genomic_DNA"/>
</dbReference>
<proteinExistence type="predicted"/>
<gene>
    <name evidence="8" type="ORF">C0Z10_11950</name>
</gene>